<feature type="region of interest" description="Disordered" evidence="1">
    <location>
        <begin position="1"/>
        <end position="44"/>
    </location>
</feature>
<keyword evidence="3" id="KW-1185">Reference proteome</keyword>
<dbReference type="Proteomes" id="UP000663908">
    <property type="component" value="Chromosome"/>
</dbReference>
<evidence type="ECO:0000313" key="3">
    <source>
        <dbReference type="Proteomes" id="UP000663908"/>
    </source>
</evidence>
<gene>
    <name evidence="2" type="ORF">S1361_06650</name>
</gene>
<name>A0ABX7TK20_STRCY</name>
<sequence length="134" mass="14793">MHDRGTSRETKRVSVVPSNPGMTSIQPALDGSIPEPSKTKTRQQAEDYESWLSVVWPKFIAAAATGRTFTCYEVADAHHLPDPPNPQAHWGRLMTLLKDEGYVRTAGWACSDRPSVHHSGVRTWRGTAAARRAA</sequence>
<feature type="compositionally biased region" description="Polar residues" evidence="1">
    <location>
        <begin position="16"/>
        <end position="26"/>
    </location>
</feature>
<dbReference type="EMBL" id="CP071839">
    <property type="protein sequence ID" value="QTD97025.1"/>
    <property type="molecule type" value="Genomic_DNA"/>
</dbReference>
<accession>A0ABX7TK20</accession>
<reference evidence="2 3" key="1">
    <citation type="submission" date="2021-03" db="EMBL/GenBank/DDBJ databases">
        <title>Complete genome sequence of Streptomyces cyanogenus S136, producer of anticancer angucycline landomycin A.</title>
        <authorList>
            <person name="Hrab P."/>
            <person name="Ruckert C."/>
            <person name="Busche T."/>
            <person name="Ostash I."/>
            <person name="Kalinowski J."/>
            <person name="Fedorenko V."/>
            <person name="Yushchuk O."/>
            <person name="Ostash B."/>
        </authorList>
    </citation>
    <scope>NUCLEOTIDE SEQUENCE [LARGE SCALE GENOMIC DNA]</scope>
    <source>
        <strain evidence="2 3">S136</strain>
    </source>
</reference>
<feature type="compositionally biased region" description="Basic and acidic residues" evidence="1">
    <location>
        <begin position="1"/>
        <end position="12"/>
    </location>
</feature>
<proteinExistence type="predicted"/>
<evidence type="ECO:0000256" key="1">
    <source>
        <dbReference type="SAM" id="MobiDB-lite"/>
    </source>
</evidence>
<protein>
    <submittedName>
        <fullName evidence="2">Uncharacterized protein</fullName>
    </submittedName>
</protein>
<organism evidence="2 3">
    <name type="scientific">Streptomyces cyanogenus</name>
    <dbReference type="NCBI Taxonomy" id="80860"/>
    <lineage>
        <taxon>Bacteria</taxon>
        <taxon>Bacillati</taxon>
        <taxon>Actinomycetota</taxon>
        <taxon>Actinomycetes</taxon>
        <taxon>Kitasatosporales</taxon>
        <taxon>Streptomycetaceae</taxon>
        <taxon>Streptomyces</taxon>
    </lineage>
</organism>
<evidence type="ECO:0000313" key="2">
    <source>
        <dbReference type="EMBL" id="QTD97025.1"/>
    </source>
</evidence>